<organism evidence="2 3">
    <name type="scientific">Tuber borchii</name>
    <name type="common">White truffle</name>
    <dbReference type="NCBI Taxonomy" id="42251"/>
    <lineage>
        <taxon>Eukaryota</taxon>
        <taxon>Fungi</taxon>
        <taxon>Dikarya</taxon>
        <taxon>Ascomycota</taxon>
        <taxon>Pezizomycotina</taxon>
        <taxon>Pezizomycetes</taxon>
        <taxon>Pezizales</taxon>
        <taxon>Tuberaceae</taxon>
        <taxon>Tuber</taxon>
    </lineage>
</organism>
<gene>
    <name evidence="2" type="ORF">B9Z19DRAFT_1089978</name>
</gene>
<proteinExistence type="predicted"/>
<accession>A0A2T6ZJD9</accession>
<keyword evidence="3" id="KW-1185">Reference proteome</keyword>
<evidence type="ECO:0000313" key="2">
    <source>
        <dbReference type="EMBL" id="PUU75593.1"/>
    </source>
</evidence>
<dbReference type="EMBL" id="NESQ01000223">
    <property type="protein sequence ID" value="PUU75593.1"/>
    <property type="molecule type" value="Genomic_DNA"/>
</dbReference>
<protein>
    <submittedName>
        <fullName evidence="2">Uncharacterized protein</fullName>
    </submittedName>
</protein>
<name>A0A2T6ZJD9_TUBBO</name>
<dbReference type="AlphaFoldDB" id="A0A2T6ZJD9"/>
<evidence type="ECO:0000313" key="3">
    <source>
        <dbReference type="Proteomes" id="UP000244722"/>
    </source>
</evidence>
<evidence type="ECO:0000256" key="1">
    <source>
        <dbReference type="SAM" id="Phobius"/>
    </source>
</evidence>
<comment type="caution">
    <text evidence="2">The sequence shown here is derived from an EMBL/GenBank/DDBJ whole genome shotgun (WGS) entry which is preliminary data.</text>
</comment>
<keyword evidence="1" id="KW-0472">Membrane</keyword>
<dbReference type="Proteomes" id="UP000244722">
    <property type="component" value="Unassembled WGS sequence"/>
</dbReference>
<feature type="transmembrane region" description="Helical" evidence="1">
    <location>
        <begin position="6"/>
        <end position="25"/>
    </location>
</feature>
<reference evidence="2 3" key="1">
    <citation type="submission" date="2017-04" db="EMBL/GenBank/DDBJ databases">
        <title>Draft genome sequence of Tuber borchii Vittad., a whitish edible truffle.</title>
        <authorList>
            <consortium name="DOE Joint Genome Institute"/>
            <person name="Murat C."/>
            <person name="Kuo A."/>
            <person name="Barry K.W."/>
            <person name="Clum A."/>
            <person name="Dockter R.B."/>
            <person name="Fauchery L."/>
            <person name="Iotti M."/>
            <person name="Kohler A."/>
            <person name="Labutti K."/>
            <person name="Lindquist E.A."/>
            <person name="Lipzen A."/>
            <person name="Ohm R.A."/>
            <person name="Wang M."/>
            <person name="Grigoriev I.V."/>
            <person name="Zambonelli A."/>
            <person name="Martin F.M."/>
        </authorList>
    </citation>
    <scope>NUCLEOTIDE SEQUENCE [LARGE SCALE GENOMIC DNA]</scope>
    <source>
        <strain evidence="2 3">Tbo3840</strain>
    </source>
</reference>
<keyword evidence="1" id="KW-1133">Transmembrane helix</keyword>
<keyword evidence="1" id="KW-0812">Transmembrane</keyword>
<sequence>MPFTAGLLATTLVGCIMAAVLIIAVDRIRDLLSLRTRIALQQQTAALTAEVMANRAELAALQEDLGPLRGELDALIVRVDNLEPEAPGPV</sequence>